<evidence type="ECO:0000256" key="4">
    <source>
        <dbReference type="HAMAP-Rule" id="MF_01368"/>
    </source>
</evidence>
<dbReference type="NCBIfam" id="TIGR00059">
    <property type="entry name" value="L17"/>
    <property type="match status" value="1"/>
</dbReference>
<dbReference type="GO" id="GO:0022625">
    <property type="term" value="C:cytosolic large ribosomal subunit"/>
    <property type="evidence" value="ECO:0007669"/>
    <property type="project" value="TreeGrafter"/>
</dbReference>
<dbReference type="InterPro" id="IPR047859">
    <property type="entry name" value="Ribosomal_bL17_CS"/>
</dbReference>
<dbReference type="Proteomes" id="UP001224682">
    <property type="component" value="Unassembled WGS sequence"/>
</dbReference>
<dbReference type="Pfam" id="PF01196">
    <property type="entry name" value="Ribosomal_L17"/>
    <property type="match status" value="1"/>
</dbReference>
<comment type="similarity">
    <text evidence="1 4 5">Belongs to the bacterial ribosomal protein bL17 family.</text>
</comment>
<dbReference type="PANTHER" id="PTHR14413:SF16">
    <property type="entry name" value="LARGE RIBOSOMAL SUBUNIT PROTEIN BL17M"/>
    <property type="match status" value="1"/>
</dbReference>
<gene>
    <name evidence="4 7" type="primary">rplQ</name>
    <name evidence="6" type="ORF">J2S75_000028</name>
    <name evidence="7" type="ORF">K9D25_17530</name>
</gene>
<accession>A0A9E7CV09</accession>
<dbReference type="PANTHER" id="PTHR14413">
    <property type="entry name" value="RIBOSOMAL PROTEIN L17"/>
    <property type="match status" value="1"/>
</dbReference>
<dbReference type="EMBL" id="CP083239">
    <property type="protein sequence ID" value="UOK70508.1"/>
    <property type="molecule type" value="Genomic_DNA"/>
</dbReference>
<sequence>MNHGKTYRKFNRTAEHRKAMFANMAQALITHEQIVTTLPKAKDLRPVVEKLITLGKRGGLHARRQAIAEVRDVAVVRKLFDVIGPRYKERNGGYTRIIKAGFRHGDSAAIAVIELVDRDESAKGAADLARHEAAKAAEAAAA</sequence>
<dbReference type="HAMAP" id="MF_01368">
    <property type="entry name" value="Ribosomal_bL17"/>
    <property type="match status" value="1"/>
</dbReference>
<dbReference type="InterPro" id="IPR036373">
    <property type="entry name" value="Ribosomal_bL17_sf"/>
</dbReference>
<dbReference type="RefSeq" id="WP_244376902.1">
    <property type="nucleotide sequence ID" value="NZ_CP083239.1"/>
</dbReference>
<proteinExistence type="inferred from homology"/>
<evidence type="ECO:0000313" key="6">
    <source>
        <dbReference type="EMBL" id="MDQ0301017.1"/>
    </source>
</evidence>
<organism evidence="7 8">
    <name type="scientific">Ancylobacter polymorphus</name>
    <dbReference type="NCBI Taxonomy" id="223390"/>
    <lineage>
        <taxon>Bacteria</taxon>
        <taxon>Pseudomonadati</taxon>
        <taxon>Pseudomonadota</taxon>
        <taxon>Alphaproteobacteria</taxon>
        <taxon>Hyphomicrobiales</taxon>
        <taxon>Xanthobacteraceae</taxon>
        <taxon>Ancylobacter</taxon>
    </lineage>
</organism>
<evidence type="ECO:0000256" key="3">
    <source>
        <dbReference type="ARBA" id="ARBA00023274"/>
    </source>
</evidence>
<keyword evidence="2 4" id="KW-0689">Ribosomal protein</keyword>
<reference evidence="7" key="1">
    <citation type="submission" date="2021-09" db="EMBL/GenBank/DDBJ databases">
        <title>Network and meta-omics reveal the key degrader and cooperation patterns in an efficient 1,4-dioxane-degrading microbial community.</title>
        <authorList>
            <person name="Dai C."/>
        </authorList>
    </citation>
    <scope>NUCLEOTIDE SEQUENCE</scope>
    <source>
        <strain evidence="7">ZM13</strain>
    </source>
</reference>
<dbReference type="Proteomes" id="UP000831684">
    <property type="component" value="Chromosome"/>
</dbReference>
<dbReference type="EMBL" id="JAUSUI010000001">
    <property type="protein sequence ID" value="MDQ0301017.1"/>
    <property type="molecule type" value="Genomic_DNA"/>
</dbReference>
<comment type="subunit">
    <text evidence="4">Part of the 50S ribosomal subunit. Contacts protein L32.</text>
</comment>
<dbReference type="AlphaFoldDB" id="A0A9E7CV09"/>
<evidence type="ECO:0000313" key="7">
    <source>
        <dbReference type="EMBL" id="UOK70508.1"/>
    </source>
</evidence>
<evidence type="ECO:0000313" key="8">
    <source>
        <dbReference type="Proteomes" id="UP000831684"/>
    </source>
</evidence>
<evidence type="ECO:0000256" key="1">
    <source>
        <dbReference type="ARBA" id="ARBA00008777"/>
    </source>
</evidence>
<dbReference type="KEGG" id="apol:K9D25_17530"/>
<name>A0A9E7CV09_9HYPH</name>
<dbReference type="GO" id="GO:0006412">
    <property type="term" value="P:translation"/>
    <property type="evidence" value="ECO:0007669"/>
    <property type="project" value="UniProtKB-UniRule"/>
</dbReference>
<dbReference type="GO" id="GO:0003735">
    <property type="term" value="F:structural constituent of ribosome"/>
    <property type="evidence" value="ECO:0007669"/>
    <property type="project" value="InterPro"/>
</dbReference>
<dbReference type="PROSITE" id="PS01167">
    <property type="entry name" value="RIBOSOMAL_L17"/>
    <property type="match status" value="1"/>
</dbReference>
<reference evidence="6 9" key="2">
    <citation type="submission" date="2023-07" db="EMBL/GenBank/DDBJ databases">
        <title>Genomic Encyclopedia of Type Strains, Phase IV (KMG-IV): sequencing the most valuable type-strain genomes for metagenomic binning, comparative biology and taxonomic classification.</title>
        <authorList>
            <person name="Goeker M."/>
        </authorList>
    </citation>
    <scope>NUCLEOTIDE SEQUENCE [LARGE SCALE GENOMIC DNA]</scope>
    <source>
        <strain evidence="6 9">DSM 2457</strain>
    </source>
</reference>
<dbReference type="FunFam" id="3.90.1030.10:FF:000001">
    <property type="entry name" value="50S ribosomal protein L17"/>
    <property type="match status" value="1"/>
</dbReference>
<dbReference type="Gene3D" id="3.90.1030.10">
    <property type="entry name" value="Ribosomal protein L17"/>
    <property type="match status" value="1"/>
</dbReference>
<keyword evidence="3 4" id="KW-0687">Ribonucleoprotein</keyword>
<evidence type="ECO:0000256" key="2">
    <source>
        <dbReference type="ARBA" id="ARBA00022980"/>
    </source>
</evidence>
<dbReference type="InterPro" id="IPR000456">
    <property type="entry name" value="Ribosomal_bL17"/>
</dbReference>
<evidence type="ECO:0000256" key="5">
    <source>
        <dbReference type="RuleBase" id="RU000660"/>
    </source>
</evidence>
<evidence type="ECO:0000313" key="9">
    <source>
        <dbReference type="Proteomes" id="UP001224682"/>
    </source>
</evidence>
<dbReference type="SUPFAM" id="SSF64263">
    <property type="entry name" value="Prokaryotic ribosomal protein L17"/>
    <property type="match status" value="1"/>
</dbReference>
<keyword evidence="9" id="KW-1185">Reference proteome</keyword>
<protein>
    <recommendedName>
        <fullName evidence="4">Large ribosomal subunit protein bL17</fullName>
    </recommendedName>
</protein>